<feature type="transmembrane region" description="Helical" evidence="6">
    <location>
        <begin position="208"/>
        <end position="227"/>
    </location>
</feature>
<evidence type="ECO:0000313" key="8">
    <source>
        <dbReference type="EMBL" id="TWW76093.1"/>
    </source>
</evidence>
<organism evidence="8 9">
    <name type="scientific">Takifugu flavidus</name>
    <name type="common">sansaifugu</name>
    <dbReference type="NCBI Taxonomy" id="433684"/>
    <lineage>
        <taxon>Eukaryota</taxon>
        <taxon>Metazoa</taxon>
        <taxon>Chordata</taxon>
        <taxon>Craniata</taxon>
        <taxon>Vertebrata</taxon>
        <taxon>Euteleostomi</taxon>
        <taxon>Actinopterygii</taxon>
        <taxon>Neopterygii</taxon>
        <taxon>Teleostei</taxon>
        <taxon>Neoteleostei</taxon>
        <taxon>Acanthomorphata</taxon>
        <taxon>Eupercaria</taxon>
        <taxon>Tetraodontiformes</taxon>
        <taxon>Tetradontoidea</taxon>
        <taxon>Tetraodontidae</taxon>
        <taxon>Takifugu</taxon>
    </lineage>
</organism>
<keyword evidence="8" id="KW-0406">Ion transport</keyword>
<keyword evidence="2 6" id="KW-0812">Transmembrane</keyword>
<accession>A0A5C6P9C8</accession>
<dbReference type="PANTHER" id="PTHR10037:SF223">
    <property type="entry name" value="SODIUM CHANNEL PROTEIN TYPE 4 SUBUNIT ALPHA"/>
    <property type="match status" value="1"/>
</dbReference>
<evidence type="ECO:0000259" key="7">
    <source>
        <dbReference type="Pfam" id="PF00520"/>
    </source>
</evidence>
<keyword evidence="9" id="KW-1185">Reference proteome</keyword>
<keyword evidence="3 6" id="KW-1133">Transmembrane helix</keyword>
<evidence type="ECO:0000256" key="6">
    <source>
        <dbReference type="SAM" id="Phobius"/>
    </source>
</evidence>
<evidence type="ECO:0000256" key="3">
    <source>
        <dbReference type="ARBA" id="ARBA00022989"/>
    </source>
</evidence>
<dbReference type="Proteomes" id="UP000324091">
    <property type="component" value="Chromosome 13"/>
</dbReference>
<dbReference type="GO" id="GO:0019228">
    <property type="term" value="P:neuronal action potential"/>
    <property type="evidence" value="ECO:0007669"/>
    <property type="project" value="TreeGrafter"/>
</dbReference>
<feature type="domain" description="Ion transport" evidence="7">
    <location>
        <begin position="210"/>
        <end position="276"/>
    </location>
</feature>
<gene>
    <name evidence="8" type="ORF">D4764_13G0007550</name>
</gene>
<dbReference type="InterPro" id="IPR027359">
    <property type="entry name" value="Volt_channel_dom_sf"/>
</dbReference>
<dbReference type="GO" id="GO:0005248">
    <property type="term" value="F:voltage-gated sodium channel activity"/>
    <property type="evidence" value="ECO:0007669"/>
    <property type="project" value="TreeGrafter"/>
</dbReference>
<keyword evidence="4 6" id="KW-0472">Membrane</keyword>
<dbReference type="Gene3D" id="1.20.120.350">
    <property type="entry name" value="Voltage-gated potassium channels. Chain C"/>
    <property type="match status" value="1"/>
</dbReference>
<feature type="transmembrane region" description="Helical" evidence="6">
    <location>
        <begin position="233"/>
        <end position="252"/>
    </location>
</feature>
<reference evidence="8 9" key="1">
    <citation type="submission" date="2019-04" db="EMBL/GenBank/DDBJ databases">
        <title>Chromosome genome assembly for Takifugu flavidus.</title>
        <authorList>
            <person name="Xiao S."/>
        </authorList>
    </citation>
    <scope>NUCLEOTIDE SEQUENCE [LARGE SCALE GENOMIC DNA]</scope>
    <source>
        <strain evidence="8">HTHZ2018</strain>
        <tissue evidence="8">Muscle</tissue>
    </source>
</reference>
<evidence type="ECO:0000256" key="2">
    <source>
        <dbReference type="ARBA" id="ARBA00022692"/>
    </source>
</evidence>
<sequence length="279" mass="31608">MLRNHRRECSTVGFRLMMKQLRDDGAVREALKGCRTASLLPPVGTDFLRPLTSASLGPMNQRGKRQRQKGNKDEQRVTNNDLPRPSPELEEGRPLPYIFGEPSAEHLNTPLEELDPYHQSEKTFLVLGKGKVIHRFNAHKACYLFGPLNPLRTLAIKILTNSYPYRRQFLLAPDWPQTGPRLAPDWSQTGPRLAPDWPQTGPRLAPDCALMFVTILVNYVVMVTLRYSSPLNLYAGFAFSAVFMLEVLVKILSRGLCIGKFTFLRNPWNWPDVTVIAAP</sequence>
<dbReference type="InterPro" id="IPR005821">
    <property type="entry name" value="Ion_trans_dom"/>
</dbReference>
<evidence type="ECO:0000256" key="4">
    <source>
        <dbReference type="ARBA" id="ARBA00023136"/>
    </source>
</evidence>
<dbReference type="GO" id="GO:0086010">
    <property type="term" value="P:membrane depolarization during action potential"/>
    <property type="evidence" value="ECO:0007669"/>
    <property type="project" value="TreeGrafter"/>
</dbReference>
<feature type="region of interest" description="Disordered" evidence="5">
    <location>
        <begin position="50"/>
        <end position="102"/>
    </location>
</feature>
<comment type="subcellular location">
    <subcellularLocation>
        <location evidence="1">Membrane</location>
        <topology evidence="1">Multi-pass membrane protein</topology>
    </subcellularLocation>
</comment>
<protein>
    <submittedName>
        <fullName evidence="8">Sodium channel protein type 4 subunit alpha B</fullName>
    </submittedName>
</protein>
<evidence type="ECO:0000256" key="5">
    <source>
        <dbReference type="SAM" id="MobiDB-lite"/>
    </source>
</evidence>
<comment type="caution">
    <text evidence="8">The sequence shown here is derived from an EMBL/GenBank/DDBJ whole genome shotgun (WGS) entry which is preliminary data.</text>
</comment>
<dbReference type="AlphaFoldDB" id="A0A5C6P9C8"/>
<dbReference type="GO" id="GO:0001518">
    <property type="term" value="C:voltage-gated sodium channel complex"/>
    <property type="evidence" value="ECO:0007669"/>
    <property type="project" value="TreeGrafter"/>
</dbReference>
<evidence type="ECO:0000256" key="1">
    <source>
        <dbReference type="ARBA" id="ARBA00004141"/>
    </source>
</evidence>
<evidence type="ECO:0000313" key="9">
    <source>
        <dbReference type="Proteomes" id="UP000324091"/>
    </source>
</evidence>
<dbReference type="EMBL" id="RHFK02000005">
    <property type="protein sequence ID" value="TWW76093.1"/>
    <property type="molecule type" value="Genomic_DNA"/>
</dbReference>
<dbReference type="InterPro" id="IPR043203">
    <property type="entry name" value="VGCC_Ca_Na"/>
</dbReference>
<keyword evidence="8" id="KW-0813">Transport</keyword>
<proteinExistence type="predicted"/>
<dbReference type="Pfam" id="PF00520">
    <property type="entry name" value="Ion_trans"/>
    <property type="match status" value="1"/>
</dbReference>
<name>A0A5C6P9C8_9TELE</name>
<keyword evidence="8" id="KW-0407">Ion channel</keyword>
<dbReference type="PANTHER" id="PTHR10037">
    <property type="entry name" value="VOLTAGE-GATED CATION CHANNEL CALCIUM AND SODIUM"/>
    <property type="match status" value="1"/>
</dbReference>